<evidence type="ECO:0000256" key="4">
    <source>
        <dbReference type="PIRSR" id="PIRSR005211-1"/>
    </source>
</evidence>
<comment type="similarity">
    <text evidence="1">Belongs to the AB hydrolase superfamily. AB hydrolase 4 family.</text>
</comment>
<keyword evidence="2" id="KW-0719">Serine esterase</keyword>
<dbReference type="PROSITE" id="PS01133">
    <property type="entry name" value="UPF0017"/>
    <property type="match status" value="1"/>
</dbReference>
<evidence type="ECO:0000256" key="1">
    <source>
        <dbReference type="ARBA" id="ARBA00010884"/>
    </source>
</evidence>
<dbReference type="GO" id="GO:0047372">
    <property type="term" value="F:monoacylglycerol lipase activity"/>
    <property type="evidence" value="ECO:0007669"/>
    <property type="project" value="TreeGrafter"/>
</dbReference>
<keyword evidence="3" id="KW-0378">Hydrolase</keyword>
<evidence type="ECO:0000256" key="2">
    <source>
        <dbReference type="ARBA" id="ARBA00022487"/>
    </source>
</evidence>
<dbReference type="PANTHER" id="PTHR10794:SF84">
    <property type="entry name" value="ESTERASE_LIPASE_THIOESTERASE FAMILY PROTEIN"/>
    <property type="match status" value="1"/>
</dbReference>
<dbReference type="AlphaFoldDB" id="A0A0C9QNE5"/>
<sequence length="424" mass="47120">MAGKSVAMTDIRSLPHQIYHRRKCLWLCSSAGNLESGEVLGPQILRRGKLPEVVGKDAEMTAKLTSLRRPYVPFPLLGNRHVETIFGSFFRSRPVIRYRRECLRMADAGTVALDWPVAGKEAEVWNRELPVNSPVVILLPGLTGGSDDTYVRHMLLRARRHGWRGVVFNSRGCADSPVITPQFYSASFTEDLRQVVKHVGNCFPQSNIYAIGWSLGGNILVRYLGQEAGNCPLSGAVSLCNPFNLVIADEDFHKGFNNIYDKALARALRKILKKHERLFEGIRGEYNIPLAAEARSVRDFDEGLTRVSFGYKSVDDYYADSSSSLSIKYVQTSLLCIQAENDPIAPSRGIPRDDIKANPNCLLVVTPHGGHLGWVAGDDAPFGAAWTDPLVMEYLEVLENSKKESQSPRKIDGVHIPMVDSIQI</sequence>
<feature type="active site" description="Charge relay system" evidence="4">
    <location>
        <position position="371"/>
    </location>
</feature>
<dbReference type="InterPro" id="IPR029058">
    <property type="entry name" value="AB_hydrolase_fold"/>
</dbReference>
<name>A0A0C9QNE5_9CONI</name>
<dbReference type="InterPro" id="IPR050960">
    <property type="entry name" value="AB_hydrolase_4_sf"/>
</dbReference>
<dbReference type="GO" id="GO:0034338">
    <property type="term" value="F:short-chain carboxylesterase activity"/>
    <property type="evidence" value="ECO:0007669"/>
    <property type="project" value="TreeGrafter"/>
</dbReference>
<dbReference type="PANTHER" id="PTHR10794">
    <property type="entry name" value="ABHYDROLASE DOMAIN-CONTAINING PROTEIN"/>
    <property type="match status" value="1"/>
</dbReference>
<reference evidence="6" key="1">
    <citation type="submission" date="2015-02" db="EMBL/GenBank/DDBJ databases">
        <title>A transcriptome of Wollemia nobilis - a relic of Gondwana.</title>
        <authorList>
            <person name="Chia J.Y."/>
            <person name="Leong Y.S."/>
            <person name="Abdul Karim S."/>
            <person name="Wan Azmi N."/>
            <person name="Hercus R."/>
            <person name="Croft L."/>
        </authorList>
    </citation>
    <scope>NUCLEOTIDE SEQUENCE</scope>
    <source>
        <strain evidence="6">MaeBrown</strain>
        <tissue evidence="6">Leaf</tissue>
    </source>
</reference>
<dbReference type="EMBL" id="GCHU01018488">
    <property type="protein sequence ID" value="JAG86230.1"/>
    <property type="molecule type" value="Transcribed_RNA"/>
</dbReference>
<evidence type="ECO:0000313" key="6">
    <source>
        <dbReference type="EMBL" id="JAG86230.1"/>
    </source>
</evidence>
<evidence type="ECO:0000256" key="3">
    <source>
        <dbReference type="ARBA" id="ARBA00022801"/>
    </source>
</evidence>
<dbReference type="FunFam" id="3.40.50.1820:FF:000140">
    <property type="entry name" value="Esterase/lipase/thioesterase family protein"/>
    <property type="match status" value="1"/>
</dbReference>
<dbReference type="InterPro" id="IPR000073">
    <property type="entry name" value="AB_hydrolase_1"/>
</dbReference>
<dbReference type="SUPFAM" id="SSF53474">
    <property type="entry name" value="alpha/beta-Hydrolases"/>
    <property type="match status" value="1"/>
</dbReference>
<dbReference type="InterPro" id="IPR000952">
    <property type="entry name" value="AB_hydrolase_4_CS"/>
</dbReference>
<organism evidence="6">
    <name type="scientific">Wollemia nobilis</name>
    <dbReference type="NCBI Taxonomy" id="56998"/>
    <lineage>
        <taxon>Eukaryota</taxon>
        <taxon>Viridiplantae</taxon>
        <taxon>Streptophyta</taxon>
        <taxon>Embryophyta</taxon>
        <taxon>Tracheophyta</taxon>
        <taxon>Spermatophyta</taxon>
        <taxon>Pinopsida</taxon>
        <taxon>Pinidae</taxon>
        <taxon>Conifers II</taxon>
        <taxon>Araucariales</taxon>
        <taxon>Araucariaceae</taxon>
        <taxon>Wollemia</taxon>
    </lineage>
</organism>
<feature type="active site" description="Charge relay system" evidence="4">
    <location>
        <position position="342"/>
    </location>
</feature>
<evidence type="ECO:0000259" key="5">
    <source>
        <dbReference type="Pfam" id="PF00561"/>
    </source>
</evidence>
<feature type="active site" description="Charge relay system" evidence="4">
    <location>
        <position position="214"/>
    </location>
</feature>
<dbReference type="InterPro" id="IPR012020">
    <property type="entry name" value="ABHD4"/>
</dbReference>
<protein>
    <submittedName>
        <fullName evidence="6">TSA: Wollemia nobilis Ref_Wollemi_Transcript_18611_1525 transcribed RNA sequence</fullName>
    </submittedName>
</protein>
<dbReference type="Gene3D" id="3.40.50.1820">
    <property type="entry name" value="alpha/beta hydrolase"/>
    <property type="match status" value="1"/>
</dbReference>
<accession>A0A0C9QNE5</accession>
<proteinExistence type="inferred from homology"/>
<dbReference type="Pfam" id="PF00561">
    <property type="entry name" value="Abhydrolase_1"/>
    <property type="match status" value="1"/>
</dbReference>
<dbReference type="PIRSF" id="PIRSF005211">
    <property type="entry name" value="Ab_hydro_YheT"/>
    <property type="match status" value="1"/>
</dbReference>
<feature type="domain" description="AB hydrolase-1" evidence="5">
    <location>
        <begin position="134"/>
        <end position="372"/>
    </location>
</feature>